<dbReference type="EMBL" id="BGZN01000156">
    <property type="protein sequence ID" value="GBR75090.1"/>
    <property type="molecule type" value="Genomic_DNA"/>
</dbReference>
<name>A0A388TEU0_TERA1</name>
<evidence type="ECO:0000313" key="1">
    <source>
        <dbReference type="EMBL" id="GBR75090.1"/>
    </source>
</evidence>
<sequence length="163" mass="18422">MDKSYLLESTAANKQYQKYLQDFGLIFRESFNAGKDIAAYILRDLKTENNPEIGRALIESMFSHSLTTVASLKIIVKILYVTGHIQAYRHNTHHALKKEIDEALKKVSGNKAELVQKKYPQLLEKLNKEKSAAKAQPNIADKTAAAGDIVDAINRQYINFVKK</sequence>
<organism evidence="1 2">
    <name type="scientific">Termititenax aidoneus</name>
    <dbReference type="NCBI Taxonomy" id="2218524"/>
    <lineage>
        <taxon>Bacteria</taxon>
        <taxon>Bacillati</taxon>
        <taxon>Candidatus Margulisiibacteriota</taxon>
        <taxon>Candidatus Termititenacia</taxon>
        <taxon>Candidatus Termititenacales</taxon>
        <taxon>Candidatus Termititenacaceae</taxon>
        <taxon>Candidatus Termititenax</taxon>
    </lineage>
</organism>
<protein>
    <submittedName>
        <fullName evidence="1">Uncharacterized protein</fullName>
    </submittedName>
</protein>
<dbReference type="Proteomes" id="UP000269352">
    <property type="component" value="Unassembled WGS sequence"/>
</dbReference>
<keyword evidence="2" id="KW-1185">Reference proteome</keyword>
<reference evidence="1 2" key="1">
    <citation type="journal article" date="2019" name="ISME J.">
        <title>Genome analyses of uncultured TG2/ZB3 bacteria in 'Margulisbacteria' specifically attached to ectosymbiotic spirochetes of protists in the termite gut.</title>
        <authorList>
            <person name="Utami Y.D."/>
            <person name="Kuwahara H."/>
            <person name="Igai K."/>
            <person name="Murakami T."/>
            <person name="Sugaya K."/>
            <person name="Morikawa T."/>
            <person name="Nagura Y."/>
            <person name="Yuki M."/>
            <person name="Deevong P."/>
            <person name="Inoue T."/>
            <person name="Kihara K."/>
            <person name="Lo N."/>
            <person name="Yamada A."/>
            <person name="Ohkuma M."/>
            <person name="Hongoh Y."/>
        </authorList>
    </citation>
    <scope>NUCLEOTIDE SEQUENCE [LARGE SCALE GENOMIC DNA]</scope>
    <source>
        <strain evidence="1">NkOx7-01</strain>
    </source>
</reference>
<accession>A0A388TEU0</accession>
<gene>
    <name evidence="1" type="ORF">NO1_2151</name>
</gene>
<evidence type="ECO:0000313" key="2">
    <source>
        <dbReference type="Proteomes" id="UP000269352"/>
    </source>
</evidence>
<proteinExistence type="predicted"/>
<dbReference type="AlphaFoldDB" id="A0A388TEU0"/>
<comment type="caution">
    <text evidence="1">The sequence shown here is derived from an EMBL/GenBank/DDBJ whole genome shotgun (WGS) entry which is preliminary data.</text>
</comment>